<dbReference type="GO" id="GO:0003700">
    <property type="term" value="F:DNA-binding transcription factor activity"/>
    <property type="evidence" value="ECO:0007669"/>
    <property type="project" value="InterPro"/>
</dbReference>
<feature type="compositionally biased region" description="Basic and acidic residues" evidence="2">
    <location>
        <begin position="476"/>
        <end position="487"/>
    </location>
</feature>
<name>A0AAD1Y9D4_EUPCR</name>
<dbReference type="PROSITE" id="PS50217">
    <property type="entry name" value="BZIP"/>
    <property type="match status" value="1"/>
</dbReference>
<keyword evidence="1" id="KW-0175">Coiled coil</keyword>
<feature type="compositionally biased region" description="Basic and acidic residues" evidence="2">
    <location>
        <begin position="139"/>
        <end position="153"/>
    </location>
</feature>
<feature type="region of interest" description="Disordered" evidence="2">
    <location>
        <begin position="123"/>
        <end position="154"/>
    </location>
</feature>
<dbReference type="InterPro" id="IPR004827">
    <property type="entry name" value="bZIP"/>
</dbReference>
<evidence type="ECO:0000313" key="5">
    <source>
        <dbReference type="Proteomes" id="UP001295684"/>
    </source>
</evidence>
<dbReference type="AlphaFoldDB" id="A0AAD1Y9D4"/>
<dbReference type="PROSITE" id="PS00036">
    <property type="entry name" value="BZIP_BASIC"/>
    <property type="match status" value="1"/>
</dbReference>
<dbReference type="InterPro" id="IPR046347">
    <property type="entry name" value="bZIP_sf"/>
</dbReference>
<dbReference type="SUPFAM" id="SSF57959">
    <property type="entry name" value="Leucine zipper domain"/>
    <property type="match status" value="1"/>
</dbReference>
<dbReference type="EMBL" id="CAMPGE010028970">
    <property type="protein sequence ID" value="CAI2386461.1"/>
    <property type="molecule type" value="Genomic_DNA"/>
</dbReference>
<comment type="caution">
    <text evidence="4">The sequence shown here is derived from an EMBL/GenBank/DDBJ whole genome shotgun (WGS) entry which is preliminary data.</text>
</comment>
<evidence type="ECO:0000256" key="1">
    <source>
        <dbReference type="SAM" id="Coils"/>
    </source>
</evidence>
<dbReference type="Pfam" id="PF00170">
    <property type="entry name" value="bZIP_1"/>
    <property type="match status" value="1"/>
</dbReference>
<accession>A0AAD1Y9D4</accession>
<feature type="region of interest" description="Disordered" evidence="2">
    <location>
        <begin position="475"/>
        <end position="510"/>
    </location>
</feature>
<evidence type="ECO:0000313" key="4">
    <source>
        <dbReference type="EMBL" id="CAI2386461.1"/>
    </source>
</evidence>
<dbReference type="Proteomes" id="UP001295684">
    <property type="component" value="Unassembled WGS sequence"/>
</dbReference>
<feature type="compositionally biased region" description="Polar residues" evidence="2">
    <location>
        <begin position="7"/>
        <end position="18"/>
    </location>
</feature>
<organism evidence="4 5">
    <name type="scientific">Euplotes crassus</name>
    <dbReference type="NCBI Taxonomy" id="5936"/>
    <lineage>
        <taxon>Eukaryota</taxon>
        <taxon>Sar</taxon>
        <taxon>Alveolata</taxon>
        <taxon>Ciliophora</taxon>
        <taxon>Intramacronucleata</taxon>
        <taxon>Spirotrichea</taxon>
        <taxon>Hypotrichia</taxon>
        <taxon>Euplotida</taxon>
        <taxon>Euplotidae</taxon>
        <taxon>Moneuplotes</taxon>
    </lineage>
</organism>
<evidence type="ECO:0000256" key="2">
    <source>
        <dbReference type="SAM" id="MobiDB-lite"/>
    </source>
</evidence>
<gene>
    <name evidence="4" type="ORF">ECRASSUSDP1_LOCUS28080</name>
</gene>
<reference evidence="4" key="1">
    <citation type="submission" date="2023-07" db="EMBL/GenBank/DDBJ databases">
        <authorList>
            <consortium name="AG Swart"/>
            <person name="Singh M."/>
            <person name="Singh A."/>
            <person name="Seah K."/>
            <person name="Emmerich C."/>
        </authorList>
    </citation>
    <scope>NUCLEOTIDE SEQUENCE</scope>
    <source>
        <strain evidence="4">DP1</strain>
    </source>
</reference>
<feature type="region of interest" description="Disordered" evidence="2">
    <location>
        <begin position="1"/>
        <end position="22"/>
    </location>
</feature>
<proteinExistence type="predicted"/>
<evidence type="ECO:0000259" key="3">
    <source>
        <dbReference type="PROSITE" id="PS50217"/>
    </source>
</evidence>
<feature type="domain" description="BZIP" evidence="3">
    <location>
        <begin position="148"/>
        <end position="194"/>
    </location>
</feature>
<feature type="coiled-coil region" evidence="1">
    <location>
        <begin position="160"/>
        <end position="194"/>
    </location>
</feature>
<sequence length="510" mass="58380">MTDKSQSHNIGASNNGIPSQEGVKLVRPIPKRSGPAAGVSPQVPTPIMPIAGHQSIVGSASGGIQRSIQMGSSASPMNNFFYLMNNASVSMPSANETVPSQQPVLQSIPQSINIDQKVELPRNKRRKISEDSEILSGEDLPKRGKNTKREKNRQAAIECRKKRKEYVATLEDTIKKMENEIAELKMKINIYEQSEKFKVVSEKESIFSYLAGRDERYSHLEAYIEEYNKKFENNEDLTEINKTLQETVNSIHNRHGSKGVIRRQCTSYLFKKILTKIVPSHVRYLCSSCINENGYFQKIRGRKLAKSNNPIKERGKFGDFLEKAKDPDSHIWKEVSCMGLNEEQIRTLKKCKTPVMKIRDKICKEMHKMLEIRKKLMTLSHEMEGCFDVVANIMSPLQQARFLLYIDKVKNKKELSIFELWGVKKNGFKITKRVKKDMQALPIIKCEYDMIVAKKKTSEEVKEETCKDIKEEIEEKDPLQTRAREDSLQSNEIEWSLDSGVPESDTEEIE</sequence>
<dbReference type="Gene3D" id="1.20.5.170">
    <property type="match status" value="1"/>
</dbReference>
<keyword evidence="5" id="KW-1185">Reference proteome</keyword>
<dbReference type="SMART" id="SM00338">
    <property type="entry name" value="BRLZ"/>
    <property type="match status" value="1"/>
</dbReference>
<protein>
    <recommendedName>
        <fullName evidence="3">BZIP domain-containing protein</fullName>
    </recommendedName>
</protein>